<proteinExistence type="predicted"/>
<comment type="caution">
    <text evidence="1">The sequence shown here is derived from an EMBL/GenBank/DDBJ whole genome shotgun (WGS) entry which is preliminary data.</text>
</comment>
<organism evidence="1 2">
    <name type="scientific">Pedosphaera parvula (strain Ellin514)</name>
    <dbReference type="NCBI Taxonomy" id="320771"/>
    <lineage>
        <taxon>Bacteria</taxon>
        <taxon>Pseudomonadati</taxon>
        <taxon>Verrucomicrobiota</taxon>
        <taxon>Pedosphaerae</taxon>
        <taxon>Pedosphaerales</taxon>
        <taxon>Pedosphaeraceae</taxon>
        <taxon>Pedosphaera</taxon>
    </lineage>
</organism>
<keyword evidence="2" id="KW-1185">Reference proteome</keyword>
<evidence type="ECO:0008006" key="3">
    <source>
        <dbReference type="Google" id="ProtNLM"/>
    </source>
</evidence>
<sequence>MFFAFTGLSFKVSVLSMSITGFLYAHYWRVASAWMKKQVLKTPAPERLTQADWPRSLKDPTGFYLECFRFFHQRLPAEIREHRTYFSQNRRGFGEDAMHVMWYSLFETLKPANFLEIGVYRGQTTSLVALLARLKGVPCTVFGISPFSTAGDAVSKYDKGINYYEDTLTNFRHFSLRAPILLKAYSTDVPAKELIKSQSWDLIYIDGNHDYEIALQDWQNCSESVKAGGVIVLDDSGLTTAYRPPLFATGGHPGPSRLAQEIDTKRFREILQVGHNRVFQKIA</sequence>
<accession>B9XKN4</accession>
<evidence type="ECO:0000313" key="1">
    <source>
        <dbReference type="EMBL" id="EEF59527.1"/>
    </source>
</evidence>
<evidence type="ECO:0000313" key="2">
    <source>
        <dbReference type="Proteomes" id="UP000003688"/>
    </source>
</evidence>
<protein>
    <recommendedName>
        <fullName evidence="3">O-methyltransferase-like protein</fullName>
    </recommendedName>
</protein>
<name>B9XKN4_PEDPL</name>
<dbReference type="SUPFAM" id="SSF53335">
    <property type="entry name" value="S-adenosyl-L-methionine-dependent methyltransferases"/>
    <property type="match status" value="1"/>
</dbReference>
<dbReference type="STRING" id="320771.Cflav_PD2434"/>
<dbReference type="EMBL" id="ABOX02000026">
    <property type="protein sequence ID" value="EEF59527.1"/>
    <property type="molecule type" value="Genomic_DNA"/>
</dbReference>
<dbReference type="InterPro" id="IPR029063">
    <property type="entry name" value="SAM-dependent_MTases_sf"/>
</dbReference>
<dbReference type="Proteomes" id="UP000003688">
    <property type="component" value="Unassembled WGS sequence"/>
</dbReference>
<dbReference type="AlphaFoldDB" id="B9XKN4"/>
<gene>
    <name evidence="1" type="ORF">Cflav_PD2434</name>
</gene>
<reference evidence="1 2" key="1">
    <citation type="journal article" date="2011" name="J. Bacteriol.">
        <title>Genome sequence of 'Pedosphaera parvula' Ellin514, an aerobic Verrucomicrobial isolate from pasture soil.</title>
        <authorList>
            <person name="Kant R."/>
            <person name="van Passel M.W."/>
            <person name="Sangwan P."/>
            <person name="Palva A."/>
            <person name="Lucas S."/>
            <person name="Copeland A."/>
            <person name="Lapidus A."/>
            <person name="Glavina Del Rio T."/>
            <person name="Dalin E."/>
            <person name="Tice H."/>
            <person name="Bruce D."/>
            <person name="Goodwin L."/>
            <person name="Pitluck S."/>
            <person name="Chertkov O."/>
            <person name="Larimer F.W."/>
            <person name="Land M.L."/>
            <person name="Hauser L."/>
            <person name="Brettin T.S."/>
            <person name="Detter J.C."/>
            <person name="Han S."/>
            <person name="de Vos W.M."/>
            <person name="Janssen P.H."/>
            <person name="Smidt H."/>
        </authorList>
    </citation>
    <scope>NUCLEOTIDE SEQUENCE [LARGE SCALE GENOMIC DNA]</scope>
    <source>
        <strain evidence="1 2">Ellin514</strain>
    </source>
</reference>
<dbReference type="Gene3D" id="3.40.50.150">
    <property type="entry name" value="Vaccinia Virus protein VP39"/>
    <property type="match status" value="1"/>
</dbReference>
<dbReference type="Pfam" id="PF13578">
    <property type="entry name" value="Methyltransf_24"/>
    <property type="match status" value="1"/>
</dbReference>